<dbReference type="AlphaFoldDB" id="A0A0F9VU25"/>
<accession>A0A0F9VU25</accession>
<gene>
    <name evidence="1" type="ORF">LCGC14_0364480</name>
</gene>
<protein>
    <submittedName>
        <fullName evidence="1">Uncharacterized protein</fullName>
    </submittedName>
</protein>
<dbReference type="EMBL" id="LAZR01000286">
    <property type="protein sequence ID" value="KKN76956.1"/>
    <property type="molecule type" value="Genomic_DNA"/>
</dbReference>
<organism evidence="1">
    <name type="scientific">marine sediment metagenome</name>
    <dbReference type="NCBI Taxonomy" id="412755"/>
    <lineage>
        <taxon>unclassified sequences</taxon>
        <taxon>metagenomes</taxon>
        <taxon>ecological metagenomes</taxon>
    </lineage>
</organism>
<comment type="caution">
    <text evidence="1">The sequence shown here is derived from an EMBL/GenBank/DDBJ whole genome shotgun (WGS) entry which is preliminary data.</text>
</comment>
<evidence type="ECO:0000313" key="1">
    <source>
        <dbReference type="EMBL" id="KKN76956.1"/>
    </source>
</evidence>
<name>A0A0F9VU25_9ZZZZ</name>
<sequence>MVKTIRYIKSRHERERITKWLTFGIEKDWIKSELERMKKVGIVAYVVKRRKDVAICHKDLHSKGILVE</sequence>
<proteinExistence type="predicted"/>
<reference evidence="1" key="1">
    <citation type="journal article" date="2015" name="Nature">
        <title>Complex archaea that bridge the gap between prokaryotes and eukaryotes.</title>
        <authorList>
            <person name="Spang A."/>
            <person name="Saw J.H."/>
            <person name="Jorgensen S.L."/>
            <person name="Zaremba-Niedzwiedzka K."/>
            <person name="Martijn J."/>
            <person name="Lind A.E."/>
            <person name="van Eijk R."/>
            <person name="Schleper C."/>
            <person name="Guy L."/>
            <person name="Ettema T.J."/>
        </authorList>
    </citation>
    <scope>NUCLEOTIDE SEQUENCE</scope>
</reference>